<evidence type="ECO:0000256" key="1">
    <source>
        <dbReference type="SAM" id="Phobius"/>
    </source>
</evidence>
<name>A0ABT2Y6V5_9MOLU</name>
<dbReference type="EMBL" id="JAOVQM010000005">
    <property type="protein sequence ID" value="MCV2232476.1"/>
    <property type="molecule type" value="Genomic_DNA"/>
</dbReference>
<protein>
    <submittedName>
        <fullName evidence="2">Uncharacterized protein</fullName>
    </submittedName>
</protein>
<gene>
    <name evidence="2" type="ORF">N7548_06515</name>
</gene>
<comment type="caution">
    <text evidence="2">The sequence shown here is derived from an EMBL/GenBank/DDBJ whole genome shotgun (WGS) entry which is preliminary data.</text>
</comment>
<dbReference type="RefSeq" id="WP_263608663.1">
    <property type="nucleotide sequence ID" value="NZ_JAOVQM010000005.1"/>
</dbReference>
<feature type="transmembrane region" description="Helical" evidence="1">
    <location>
        <begin position="138"/>
        <end position="162"/>
    </location>
</feature>
<reference evidence="2" key="1">
    <citation type="submission" date="2022-09" db="EMBL/GenBank/DDBJ databases">
        <title>Novel Mycoplasma species identified in domestic and wild animals.</title>
        <authorList>
            <person name="Volokhov D.V."/>
            <person name="Furtak V.A."/>
            <person name="Zagorodnyaya T.A."/>
        </authorList>
    </citation>
    <scope>NUCLEOTIDE SEQUENCE</scope>
    <source>
        <strain evidence="2">Oakley</strain>
    </source>
</reference>
<organism evidence="2 3">
    <name type="scientific">Paracholeplasma manati</name>
    <dbReference type="NCBI Taxonomy" id="591373"/>
    <lineage>
        <taxon>Bacteria</taxon>
        <taxon>Bacillati</taxon>
        <taxon>Mycoplasmatota</taxon>
        <taxon>Mollicutes</taxon>
        <taxon>Acholeplasmatales</taxon>
        <taxon>Acholeplasmataceae</taxon>
        <taxon>Paracholeplasma</taxon>
    </lineage>
</organism>
<keyword evidence="3" id="KW-1185">Reference proteome</keyword>
<proteinExistence type="predicted"/>
<sequence length="248" mass="29505">MRWILWTEFRRLIRPILGIFLIILSLLLILALRGKPDIFLLLNDLINTSFLFFPVIIFAKLMHDFYGPKFKLYQSSSIQPTAVLYANLVLWIMVFTVYFIMMVGSINLLFTATDVPPLWSEGYGYKVLLMIGKRSSDWWGIFQSYFHSIYLIILSIILAYWIKSSEKKLWMIYAEVVGMYLVHAFIRWIVISINNRFIFMNYNRVNSYYPIMYLDNEINHMSLFGIIIPIIYLSGLMVFTVWRLRHEN</sequence>
<keyword evidence="1" id="KW-0472">Membrane</keyword>
<feature type="transmembrane region" description="Helical" evidence="1">
    <location>
        <begin position="12"/>
        <end position="32"/>
    </location>
</feature>
<evidence type="ECO:0000313" key="2">
    <source>
        <dbReference type="EMBL" id="MCV2232476.1"/>
    </source>
</evidence>
<feature type="transmembrane region" description="Helical" evidence="1">
    <location>
        <begin position="221"/>
        <end position="242"/>
    </location>
</feature>
<dbReference type="Proteomes" id="UP001177160">
    <property type="component" value="Unassembled WGS sequence"/>
</dbReference>
<keyword evidence="1" id="KW-1133">Transmembrane helix</keyword>
<evidence type="ECO:0000313" key="3">
    <source>
        <dbReference type="Proteomes" id="UP001177160"/>
    </source>
</evidence>
<accession>A0ABT2Y6V5</accession>
<feature type="transmembrane region" description="Helical" evidence="1">
    <location>
        <begin position="169"/>
        <end position="190"/>
    </location>
</feature>
<feature type="transmembrane region" description="Helical" evidence="1">
    <location>
        <begin position="38"/>
        <end position="61"/>
    </location>
</feature>
<keyword evidence="1" id="KW-0812">Transmembrane</keyword>
<feature type="transmembrane region" description="Helical" evidence="1">
    <location>
        <begin position="82"/>
        <end position="110"/>
    </location>
</feature>